<dbReference type="EMBL" id="VNHN01000026">
    <property type="protein sequence ID" value="TYP06525.1"/>
    <property type="molecule type" value="Genomic_DNA"/>
</dbReference>
<feature type="domain" description="Fe/B12 periplasmic-binding" evidence="2">
    <location>
        <begin position="21"/>
        <end position="272"/>
    </location>
</feature>
<dbReference type="CDD" id="cd01149">
    <property type="entry name" value="HutB"/>
    <property type="match status" value="1"/>
</dbReference>
<dbReference type="AlphaFoldDB" id="A0A068QUH0"/>
<dbReference type="KEGG" id="xdo:XDD1_1811"/>
<accession>A0A068QUH0</accession>
<evidence type="ECO:0000313" key="6">
    <source>
        <dbReference type="Proteomes" id="UP000324170"/>
    </source>
</evidence>
<reference evidence="3 5" key="1">
    <citation type="submission" date="2013-07" db="EMBL/GenBank/DDBJ databases">
        <authorList>
            <person name="Genoscope - CEA"/>
        </authorList>
    </citation>
    <scope>NUCLEOTIDE SEQUENCE [LARGE SCALE GENOMIC DNA]</scope>
    <source>
        <strain evidence="3">FRM16</strain>
        <strain evidence="5">FRM16 / DSM 17909</strain>
    </source>
</reference>
<dbReference type="RefSeq" id="WP_045970293.1">
    <property type="nucleotide sequence ID" value="NZ_CAWMED010000001.1"/>
</dbReference>
<dbReference type="InterPro" id="IPR050902">
    <property type="entry name" value="ABC_Transporter_SBP"/>
</dbReference>
<gene>
    <name evidence="3" type="primary">hmuT</name>
    <name evidence="4" type="ORF">LY16_01877</name>
    <name evidence="3" type="ORF">XDD1_1811</name>
</gene>
<protein>
    <submittedName>
        <fullName evidence="3">Hemin-binding periplasmic protein hmuT</fullName>
    </submittedName>
    <submittedName>
        <fullName evidence="4">Iron complex transport system substrate-binding protein</fullName>
    </submittedName>
</protein>
<proteinExistence type="predicted"/>
<dbReference type="Pfam" id="PF01497">
    <property type="entry name" value="Peripla_BP_2"/>
    <property type="match status" value="1"/>
</dbReference>
<dbReference type="Proteomes" id="UP000032721">
    <property type="component" value="Chromosome"/>
</dbReference>
<dbReference type="EMBL" id="FO704550">
    <property type="protein sequence ID" value="CDG17510.1"/>
    <property type="molecule type" value="Genomic_DNA"/>
</dbReference>
<evidence type="ECO:0000313" key="5">
    <source>
        <dbReference type="Proteomes" id="UP000032721"/>
    </source>
</evidence>
<evidence type="ECO:0000256" key="1">
    <source>
        <dbReference type="SAM" id="SignalP"/>
    </source>
</evidence>
<dbReference type="InterPro" id="IPR002491">
    <property type="entry name" value="ABC_transptr_periplasmic_BD"/>
</dbReference>
<dbReference type="OrthoDB" id="9797736at2"/>
<dbReference type="PANTHER" id="PTHR30535:SF4">
    <property type="entry name" value="HEMIN-BINDING PERIPLASMIC PROTEIN HMUT"/>
    <property type="match status" value="1"/>
</dbReference>
<dbReference type="PROSITE" id="PS50983">
    <property type="entry name" value="FE_B12_PBP"/>
    <property type="match status" value="1"/>
</dbReference>
<keyword evidence="1" id="KW-0732">Signal</keyword>
<dbReference type="SUPFAM" id="SSF53807">
    <property type="entry name" value="Helical backbone' metal receptor"/>
    <property type="match status" value="1"/>
</dbReference>
<dbReference type="PANTHER" id="PTHR30535">
    <property type="entry name" value="VITAMIN B12-BINDING PROTEIN"/>
    <property type="match status" value="1"/>
</dbReference>
<sequence length="276" mass="29671">MKKWLLTFMLAISFNVFAAERIVTIGGDVSEIVFALGEGQHVVARDSTSQNPKELLSLPDIGYMRMLNSEGILSMRPSLVITSESAQPSLALKQVEDSGVKVIKVTSETSLEAVPEKIMTVAKAVNQEKRGEALVAQYRQQLADITTSAISTKIVFVMSHGGIMPMAAGQQTAADQIIRAIGAQNAMQGFRGYRPLSQEGVIASKPDLLLVSTEGLKTLGGMDKVWQLPGLNFTPAGKKKQVVIVDEMGLLGFGLQTPAVMKQVRDAAKDAVEKAQ</sequence>
<dbReference type="STRING" id="351671.XDD1_1811"/>
<feature type="chain" id="PRO_5001654638" evidence="1">
    <location>
        <begin position="19"/>
        <end position="276"/>
    </location>
</feature>
<reference evidence="4 6" key="2">
    <citation type="submission" date="2019-07" db="EMBL/GenBank/DDBJ databases">
        <title>Genomic Encyclopedia of Type Strains, Phase I: the one thousand microbial genomes (KMG-I) project.</title>
        <authorList>
            <person name="Kyrpides N."/>
        </authorList>
    </citation>
    <scope>NUCLEOTIDE SEQUENCE [LARGE SCALE GENOMIC DNA]</scope>
    <source>
        <strain evidence="4 6">DSM 17909</strain>
    </source>
</reference>
<evidence type="ECO:0000313" key="4">
    <source>
        <dbReference type="EMBL" id="TYP06525.1"/>
    </source>
</evidence>
<evidence type="ECO:0000313" key="3">
    <source>
        <dbReference type="EMBL" id="CDG17510.1"/>
    </source>
</evidence>
<dbReference type="Proteomes" id="UP000324170">
    <property type="component" value="Unassembled WGS sequence"/>
</dbReference>
<name>A0A068QUH0_9GAMM</name>
<evidence type="ECO:0000259" key="2">
    <source>
        <dbReference type="PROSITE" id="PS50983"/>
    </source>
</evidence>
<dbReference type="Gene3D" id="3.40.50.1980">
    <property type="entry name" value="Nitrogenase molybdenum iron protein domain"/>
    <property type="match status" value="2"/>
</dbReference>
<keyword evidence="6" id="KW-1185">Reference proteome</keyword>
<dbReference type="HOGENOM" id="CLU_038034_6_0_6"/>
<feature type="signal peptide" evidence="1">
    <location>
        <begin position="1"/>
        <end position="18"/>
    </location>
</feature>
<organism evidence="3 5">
    <name type="scientific">Xenorhabdus doucetiae</name>
    <dbReference type="NCBI Taxonomy" id="351671"/>
    <lineage>
        <taxon>Bacteria</taxon>
        <taxon>Pseudomonadati</taxon>
        <taxon>Pseudomonadota</taxon>
        <taxon>Gammaproteobacteria</taxon>
        <taxon>Enterobacterales</taxon>
        <taxon>Morganellaceae</taxon>
        <taxon>Xenorhabdus</taxon>
    </lineage>
</organism>